<accession>A0A9X5BJL0</accession>
<evidence type="ECO:0000256" key="1">
    <source>
        <dbReference type="SAM" id="MobiDB-lite"/>
    </source>
</evidence>
<dbReference type="AlphaFoldDB" id="A0A9X5BJL0"/>
<dbReference type="OrthoDB" id="2016755at2"/>
<feature type="region of interest" description="Disordered" evidence="1">
    <location>
        <begin position="39"/>
        <end position="72"/>
    </location>
</feature>
<dbReference type="EMBL" id="QZDT01000065">
    <property type="protein sequence ID" value="NBJ95105.1"/>
    <property type="molecule type" value="Genomic_DNA"/>
</dbReference>
<proteinExistence type="predicted"/>
<sequence length="409" mass="46214">MRDKIWKQNQKKRVLYRAFACTVLSLCLYGCGKTELESNTEPASVKQEQKTESGVSSAETTKIETESDGEQGVELGEGQRITFPENFSETIGNVTFNMDIVVNGDLTEGSVVTAKAQIQKVNQEKAFELFFSDIAAYDTYDYEEEDEYGKMAHSVTYVSPEETTLSFGPVSSKLEYMERDLMPAVRNTFVTFEDNRYNADLYSRSEQLSFMTREEAFGTVQKILQALDINMETDYTGYALDYATMQTQEYYEDMNGNIDKSQYKAQWSEADDCYYFYIDQIYRGLPFYHVYNKVLGDAGEIHAPVQAVVSAEGIEYFEIEKVFAVSEENGGVSLADMDMVVKTAADKFNQVLGDSAYEIVKAQLYYYVDLSSGMGVYDVKPAWILSGSEKGGKKMQMIIDAQTAEEILP</sequence>
<protein>
    <submittedName>
        <fullName evidence="2">Uncharacterized protein</fullName>
    </submittedName>
</protein>
<organism evidence="2 3">
    <name type="scientific">Parablautia muri</name>
    <dbReference type="NCBI Taxonomy" id="2320879"/>
    <lineage>
        <taxon>Bacteria</taxon>
        <taxon>Bacillati</taxon>
        <taxon>Bacillota</taxon>
        <taxon>Clostridia</taxon>
        <taxon>Lachnospirales</taxon>
        <taxon>Lachnospiraceae</taxon>
        <taxon>Parablautia</taxon>
    </lineage>
</organism>
<comment type="caution">
    <text evidence="2">The sequence shown here is derived from an EMBL/GenBank/DDBJ whole genome shotgun (WGS) entry which is preliminary data.</text>
</comment>
<name>A0A9X5BJL0_9FIRM</name>
<reference evidence="2" key="1">
    <citation type="submission" date="2018-09" db="EMBL/GenBank/DDBJ databases">
        <title>Murine metabolic-syndrome-specific gut microbial biobank.</title>
        <authorList>
            <person name="Liu C."/>
        </authorList>
    </citation>
    <scope>NUCLEOTIDE SEQUENCE</scope>
    <source>
        <strain evidence="2">D42-62</strain>
    </source>
</reference>
<evidence type="ECO:0000313" key="2">
    <source>
        <dbReference type="EMBL" id="NBJ95105.1"/>
    </source>
</evidence>
<evidence type="ECO:0000313" key="3">
    <source>
        <dbReference type="Proteomes" id="UP001154420"/>
    </source>
</evidence>
<dbReference type="Proteomes" id="UP001154420">
    <property type="component" value="Unassembled WGS sequence"/>
</dbReference>
<gene>
    <name evidence="2" type="ORF">D5281_21750</name>
</gene>
<dbReference type="RefSeq" id="WP_160562058.1">
    <property type="nucleotide sequence ID" value="NZ_QZDT01000065.1"/>
</dbReference>
<keyword evidence="3" id="KW-1185">Reference proteome</keyword>